<dbReference type="PROSITE" id="PS51459">
    <property type="entry name" value="FIDO"/>
    <property type="match status" value="1"/>
</dbReference>
<dbReference type="Proteomes" id="UP000241247">
    <property type="component" value="Unassembled WGS sequence"/>
</dbReference>
<keyword evidence="3" id="KW-1185">Reference proteome</keyword>
<comment type="caution">
    <text evidence="2">The sequence shown here is derived from an EMBL/GenBank/DDBJ whole genome shotgun (WGS) entry which is preliminary data.</text>
</comment>
<evidence type="ECO:0000313" key="3">
    <source>
        <dbReference type="Proteomes" id="UP000241247"/>
    </source>
</evidence>
<name>A0A2T5AIC3_MYCDI</name>
<accession>A0A2T5AIC3</accession>
<dbReference type="InterPro" id="IPR036597">
    <property type="entry name" value="Fido-like_dom_sf"/>
</dbReference>
<reference evidence="2 3" key="1">
    <citation type="submission" date="2018-04" db="EMBL/GenBank/DDBJ databases">
        <title>Genomic Encyclopedia of Type Strains, Phase IV (KMG-IV): sequencing the most valuable type-strain genomes for metagenomic binning, comparative biology and taxonomic classification.</title>
        <authorList>
            <person name="Goeker M."/>
        </authorList>
    </citation>
    <scope>NUCLEOTIDE SEQUENCE [LARGE SCALE GENOMIC DNA]</scope>
    <source>
        <strain evidence="2 3">DSM 7138</strain>
    </source>
</reference>
<sequence>MIEPLLGRFVEGYGLKMLSKLQRIIGVGASHHRLAWIYPFFDGNGRVSRLFSHALLRDLGIGSELWSVSRGACQGIFRITNAFCPKPISLGVVIWMGGAT</sequence>
<proteinExistence type="predicted"/>
<dbReference type="Pfam" id="PF02661">
    <property type="entry name" value="Fic"/>
    <property type="match status" value="1"/>
</dbReference>
<gene>
    <name evidence="2" type="ORF">C7449_1175</name>
</gene>
<feature type="domain" description="Fido" evidence="1">
    <location>
        <begin position="1"/>
        <end position="98"/>
    </location>
</feature>
<dbReference type="SUPFAM" id="SSF140931">
    <property type="entry name" value="Fic-like"/>
    <property type="match status" value="1"/>
</dbReference>
<dbReference type="Gene3D" id="1.10.3290.10">
    <property type="entry name" value="Fido-like domain"/>
    <property type="match status" value="1"/>
</dbReference>
<evidence type="ECO:0000259" key="1">
    <source>
        <dbReference type="PROSITE" id="PS51459"/>
    </source>
</evidence>
<dbReference type="EMBL" id="PZZZ01000017">
    <property type="protein sequence ID" value="PTM86475.1"/>
    <property type="molecule type" value="Genomic_DNA"/>
</dbReference>
<protein>
    <submittedName>
        <fullName evidence="2">Fic/DOC family protein</fullName>
    </submittedName>
</protein>
<organism evidence="2 3">
    <name type="scientific">Mycoplana dimorpha</name>
    <dbReference type="NCBI Taxonomy" id="28320"/>
    <lineage>
        <taxon>Bacteria</taxon>
        <taxon>Pseudomonadati</taxon>
        <taxon>Pseudomonadota</taxon>
        <taxon>Alphaproteobacteria</taxon>
        <taxon>Hyphomicrobiales</taxon>
        <taxon>Rhizobiaceae</taxon>
        <taxon>Mycoplana</taxon>
    </lineage>
</organism>
<evidence type="ECO:0000313" key="2">
    <source>
        <dbReference type="EMBL" id="PTM86475.1"/>
    </source>
</evidence>
<dbReference type="InterPro" id="IPR003812">
    <property type="entry name" value="Fido"/>
</dbReference>
<dbReference type="AlphaFoldDB" id="A0A2T5AIC3"/>